<dbReference type="Proteomes" id="UP001501742">
    <property type="component" value="Unassembled WGS sequence"/>
</dbReference>
<feature type="transmembrane region" description="Helical" evidence="8">
    <location>
        <begin position="146"/>
        <end position="173"/>
    </location>
</feature>
<name>A0ABN1ZD90_9MICO</name>
<evidence type="ECO:0000256" key="2">
    <source>
        <dbReference type="ARBA" id="ARBA00022475"/>
    </source>
</evidence>
<feature type="transmembrane region" description="Helical" evidence="8">
    <location>
        <begin position="66"/>
        <end position="87"/>
    </location>
</feature>
<keyword evidence="2" id="KW-1003">Cell membrane</keyword>
<dbReference type="InterPro" id="IPR050297">
    <property type="entry name" value="LipidA_mod_glycosyltrf_83"/>
</dbReference>
<feature type="transmembrane region" description="Helical" evidence="8">
    <location>
        <begin position="118"/>
        <end position="140"/>
    </location>
</feature>
<sequence>MVLLAVAAAYQCFWRIGSANIGGDEATYVKAGLAYVHGQFDQNREHPPTAKYLFGLAQLIGGPGALAPRVLVASLVVLGAAVMFVWLRAEVGFWSGFAAATLWTLTPRGGAGERLDRVALLDPVMVFFAITALFAIWMWIRTDRWWWVPLSAVLMAASVTSKVSTLVLLPVFVLAPVLFGRWRALLVAAVVWGATFVVAVVALYAPMGMRSAVLYMLTFQEGQNESGHLVSLAGHTYQFAPWWANWWFLLHGVGTPVVVVLAVGVLLAFVVRPDRFVVFLVAPLLLLVVFYSVVAEIALPTYYAAWMPFIVLLAAVGIGRLVQLRPWWLTSAVAVVLVGVAVLGSLSTASTIWESRATGVARLLPLLRHEGVRQGKVYFGAITPSDYDQYVGDRGVRDVVDAPFVAIVVGHDRRFPLPAEVQELLAHERASFDRVKLDGVVAWIPDGEIVRTQDGGLTVRR</sequence>
<dbReference type="PANTHER" id="PTHR33908:SF11">
    <property type="entry name" value="MEMBRANE PROTEIN"/>
    <property type="match status" value="1"/>
</dbReference>
<keyword evidence="5 8" id="KW-0812">Transmembrane</keyword>
<keyword evidence="6 8" id="KW-1133">Transmembrane helix</keyword>
<evidence type="ECO:0000313" key="10">
    <source>
        <dbReference type="Proteomes" id="UP001501742"/>
    </source>
</evidence>
<keyword evidence="3" id="KW-0328">Glycosyltransferase</keyword>
<feature type="transmembrane region" description="Helical" evidence="8">
    <location>
        <begin position="185"/>
        <end position="207"/>
    </location>
</feature>
<keyword evidence="4" id="KW-0808">Transferase</keyword>
<evidence type="ECO:0008006" key="11">
    <source>
        <dbReference type="Google" id="ProtNLM"/>
    </source>
</evidence>
<feature type="transmembrane region" description="Helical" evidence="8">
    <location>
        <begin position="246"/>
        <end position="269"/>
    </location>
</feature>
<comment type="caution">
    <text evidence="9">The sequence shown here is derived from an EMBL/GenBank/DDBJ whole genome shotgun (WGS) entry which is preliminary data.</text>
</comment>
<feature type="transmembrane region" description="Helical" evidence="8">
    <location>
        <begin position="300"/>
        <end position="319"/>
    </location>
</feature>
<gene>
    <name evidence="9" type="ORF">GCM10009627_19280</name>
</gene>
<proteinExistence type="predicted"/>
<comment type="subcellular location">
    <subcellularLocation>
        <location evidence="1">Cell membrane</location>
        <topology evidence="1">Multi-pass membrane protein</topology>
    </subcellularLocation>
</comment>
<reference evidence="9 10" key="1">
    <citation type="journal article" date="2019" name="Int. J. Syst. Evol. Microbiol.">
        <title>The Global Catalogue of Microorganisms (GCM) 10K type strain sequencing project: providing services to taxonomists for standard genome sequencing and annotation.</title>
        <authorList>
            <consortium name="The Broad Institute Genomics Platform"/>
            <consortium name="The Broad Institute Genome Sequencing Center for Infectious Disease"/>
            <person name="Wu L."/>
            <person name="Ma J."/>
        </authorList>
    </citation>
    <scope>NUCLEOTIDE SEQUENCE [LARGE SCALE GENOMIC DNA]</scope>
    <source>
        <strain evidence="9 10">JCM 12140</strain>
    </source>
</reference>
<accession>A0ABN1ZD90</accession>
<organism evidence="9 10">
    <name type="scientific">Curtobacterium herbarum</name>
    <dbReference type="NCBI Taxonomy" id="150122"/>
    <lineage>
        <taxon>Bacteria</taxon>
        <taxon>Bacillati</taxon>
        <taxon>Actinomycetota</taxon>
        <taxon>Actinomycetes</taxon>
        <taxon>Micrococcales</taxon>
        <taxon>Microbacteriaceae</taxon>
        <taxon>Curtobacterium</taxon>
    </lineage>
</organism>
<feature type="transmembrane region" description="Helical" evidence="8">
    <location>
        <begin position="276"/>
        <end position="294"/>
    </location>
</feature>
<evidence type="ECO:0000256" key="8">
    <source>
        <dbReference type="SAM" id="Phobius"/>
    </source>
</evidence>
<evidence type="ECO:0000313" key="9">
    <source>
        <dbReference type="EMBL" id="GAA1493582.1"/>
    </source>
</evidence>
<keyword evidence="10" id="KW-1185">Reference proteome</keyword>
<protein>
    <recommendedName>
        <fullName evidence="11">Glycosyltransferase RgtA/B/C/D-like domain-containing protein</fullName>
    </recommendedName>
</protein>
<keyword evidence="7 8" id="KW-0472">Membrane</keyword>
<evidence type="ECO:0000256" key="5">
    <source>
        <dbReference type="ARBA" id="ARBA00022692"/>
    </source>
</evidence>
<feature type="transmembrane region" description="Helical" evidence="8">
    <location>
        <begin position="326"/>
        <end position="346"/>
    </location>
</feature>
<evidence type="ECO:0000256" key="3">
    <source>
        <dbReference type="ARBA" id="ARBA00022676"/>
    </source>
</evidence>
<evidence type="ECO:0000256" key="1">
    <source>
        <dbReference type="ARBA" id="ARBA00004651"/>
    </source>
</evidence>
<evidence type="ECO:0000256" key="7">
    <source>
        <dbReference type="ARBA" id="ARBA00023136"/>
    </source>
</evidence>
<evidence type="ECO:0000256" key="6">
    <source>
        <dbReference type="ARBA" id="ARBA00022989"/>
    </source>
</evidence>
<dbReference type="PANTHER" id="PTHR33908">
    <property type="entry name" value="MANNOSYLTRANSFERASE YKCB-RELATED"/>
    <property type="match status" value="1"/>
</dbReference>
<evidence type="ECO:0000256" key="4">
    <source>
        <dbReference type="ARBA" id="ARBA00022679"/>
    </source>
</evidence>
<dbReference type="EMBL" id="BAAAJX010000008">
    <property type="protein sequence ID" value="GAA1493582.1"/>
    <property type="molecule type" value="Genomic_DNA"/>
</dbReference>